<dbReference type="AlphaFoldDB" id="A0A5C3MKJ6"/>
<dbReference type="STRING" id="5364.A0A5C3MKJ6"/>
<feature type="non-terminal residue" evidence="2">
    <location>
        <position position="1"/>
    </location>
</feature>
<reference evidence="2 3" key="1">
    <citation type="journal article" date="2019" name="Nat. Ecol. Evol.">
        <title>Megaphylogeny resolves global patterns of mushroom evolution.</title>
        <authorList>
            <person name="Varga T."/>
            <person name="Krizsan K."/>
            <person name="Foldi C."/>
            <person name="Dima B."/>
            <person name="Sanchez-Garcia M."/>
            <person name="Sanchez-Ramirez S."/>
            <person name="Szollosi G.J."/>
            <person name="Szarkandi J.G."/>
            <person name="Papp V."/>
            <person name="Albert L."/>
            <person name="Andreopoulos W."/>
            <person name="Angelini C."/>
            <person name="Antonin V."/>
            <person name="Barry K.W."/>
            <person name="Bougher N.L."/>
            <person name="Buchanan P."/>
            <person name="Buyck B."/>
            <person name="Bense V."/>
            <person name="Catcheside P."/>
            <person name="Chovatia M."/>
            <person name="Cooper J."/>
            <person name="Damon W."/>
            <person name="Desjardin D."/>
            <person name="Finy P."/>
            <person name="Geml J."/>
            <person name="Haridas S."/>
            <person name="Hughes K."/>
            <person name="Justo A."/>
            <person name="Karasinski D."/>
            <person name="Kautmanova I."/>
            <person name="Kiss B."/>
            <person name="Kocsube S."/>
            <person name="Kotiranta H."/>
            <person name="LaButti K.M."/>
            <person name="Lechner B.E."/>
            <person name="Liimatainen K."/>
            <person name="Lipzen A."/>
            <person name="Lukacs Z."/>
            <person name="Mihaltcheva S."/>
            <person name="Morgado L.N."/>
            <person name="Niskanen T."/>
            <person name="Noordeloos M.E."/>
            <person name="Ohm R.A."/>
            <person name="Ortiz-Santana B."/>
            <person name="Ovrebo C."/>
            <person name="Racz N."/>
            <person name="Riley R."/>
            <person name="Savchenko A."/>
            <person name="Shiryaev A."/>
            <person name="Soop K."/>
            <person name="Spirin V."/>
            <person name="Szebenyi C."/>
            <person name="Tomsovsky M."/>
            <person name="Tulloss R.E."/>
            <person name="Uehling J."/>
            <person name="Grigoriev I.V."/>
            <person name="Vagvolgyi C."/>
            <person name="Papp T."/>
            <person name="Martin F.M."/>
            <person name="Miettinen O."/>
            <person name="Hibbett D.S."/>
            <person name="Nagy L.G."/>
        </authorList>
    </citation>
    <scope>NUCLEOTIDE SEQUENCE [LARGE SCALE GENOMIC DNA]</scope>
    <source>
        <strain evidence="2 3">OMC1185</strain>
    </source>
</reference>
<dbReference type="GO" id="GO:1903457">
    <property type="term" value="P:lactate catabolic process"/>
    <property type="evidence" value="ECO:0007669"/>
    <property type="project" value="TreeGrafter"/>
</dbReference>
<dbReference type="EMBL" id="ML213537">
    <property type="protein sequence ID" value="TFK45790.1"/>
    <property type="molecule type" value="Genomic_DNA"/>
</dbReference>
<evidence type="ECO:0000313" key="2">
    <source>
        <dbReference type="EMBL" id="TFK45790.1"/>
    </source>
</evidence>
<sequence length="135" mass="15578">ASRWICVDVSGIDKVLEIHKEGSDLVCQPSACWVDINDMLKDRGLPLFFSCHRYERRRAVEWMLRNECSKKWYSQSRMVLKRRLEGTLGITTEVTIRLAPLLPTAFAIARKAMGDTQPRRRNTFVLPLSPSLSDR</sequence>
<dbReference type="Gene3D" id="3.30.465.10">
    <property type="match status" value="1"/>
</dbReference>
<accession>A0A5C3MKJ6</accession>
<evidence type="ECO:0000256" key="1">
    <source>
        <dbReference type="ARBA" id="ARBA00008000"/>
    </source>
</evidence>
<gene>
    <name evidence="2" type="ORF">OE88DRAFT_1649089</name>
</gene>
<dbReference type="PANTHER" id="PTHR11748:SF111">
    <property type="entry name" value="D-LACTATE DEHYDROGENASE, MITOCHONDRIAL-RELATED"/>
    <property type="match status" value="1"/>
</dbReference>
<dbReference type="InterPro" id="IPR016169">
    <property type="entry name" value="FAD-bd_PCMH_sub2"/>
</dbReference>
<dbReference type="GO" id="GO:0050660">
    <property type="term" value="F:flavin adenine dinucleotide binding"/>
    <property type="evidence" value="ECO:0007669"/>
    <property type="project" value="InterPro"/>
</dbReference>
<dbReference type="GO" id="GO:0008720">
    <property type="term" value="F:D-lactate dehydrogenase (NAD+) activity"/>
    <property type="evidence" value="ECO:0007669"/>
    <property type="project" value="TreeGrafter"/>
</dbReference>
<evidence type="ECO:0000313" key="3">
    <source>
        <dbReference type="Proteomes" id="UP000305948"/>
    </source>
</evidence>
<comment type="similarity">
    <text evidence="1">Belongs to the FAD-binding oxidoreductase/transferase type 4 family.</text>
</comment>
<name>A0A5C3MKJ6_9AGAM</name>
<dbReference type="Proteomes" id="UP000305948">
    <property type="component" value="Unassembled WGS sequence"/>
</dbReference>
<proteinExistence type="inferred from homology"/>
<dbReference type="PANTHER" id="PTHR11748">
    <property type="entry name" value="D-LACTATE DEHYDROGENASE"/>
    <property type="match status" value="1"/>
</dbReference>
<keyword evidence="3" id="KW-1185">Reference proteome</keyword>
<dbReference type="SUPFAM" id="SSF56176">
    <property type="entry name" value="FAD-binding/transporter-associated domain-like"/>
    <property type="match status" value="1"/>
</dbReference>
<dbReference type="GO" id="GO:0004458">
    <property type="term" value="F:D-lactate dehydrogenase (cytochrome) activity"/>
    <property type="evidence" value="ECO:0007669"/>
    <property type="project" value="TreeGrafter"/>
</dbReference>
<dbReference type="OrthoDB" id="7786253at2759"/>
<protein>
    <submittedName>
        <fullName evidence="2">Uncharacterized protein</fullName>
    </submittedName>
</protein>
<organism evidence="2 3">
    <name type="scientific">Heliocybe sulcata</name>
    <dbReference type="NCBI Taxonomy" id="5364"/>
    <lineage>
        <taxon>Eukaryota</taxon>
        <taxon>Fungi</taxon>
        <taxon>Dikarya</taxon>
        <taxon>Basidiomycota</taxon>
        <taxon>Agaricomycotina</taxon>
        <taxon>Agaricomycetes</taxon>
        <taxon>Gloeophyllales</taxon>
        <taxon>Gloeophyllaceae</taxon>
        <taxon>Heliocybe</taxon>
    </lineage>
</organism>
<dbReference type="GO" id="GO:0005739">
    <property type="term" value="C:mitochondrion"/>
    <property type="evidence" value="ECO:0007669"/>
    <property type="project" value="TreeGrafter"/>
</dbReference>
<dbReference type="InterPro" id="IPR036318">
    <property type="entry name" value="FAD-bd_PCMH-like_sf"/>
</dbReference>